<dbReference type="Proteomes" id="UP000010448">
    <property type="component" value="Unassembled WGS sequence"/>
</dbReference>
<organism evidence="1 2">
    <name type="scientific">Pseudomonas bharatica CSV86</name>
    <dbReference type="NCBI Taxonomy" id="1005395"/>
    <lineage>
        <taxon>Bacteria</taxon>
        <taxon>Pseudomonadati</taxon>
        <taxon>Pseudomonadota</taxon>
        <taxon>Gammaproteobacteria</taxon>
        <taxon>Pseudomonadales</taxon>
        <taxon>Pseudomonadaceae</taxon>
        <taxon>Pseudomonas</taxon>
        <taxon>Pseudomonas bharatica</taxon>
    </lineage>
</organism>
<reference evidence="1 2" key="1">
    <citation type="journal article" date="2013" name="Genome Announc.">
        <title>Genome Sequence of Naphthalene-Degrading Soil Bacterium Pseudomonas putida CSV86.</title>
        <authorList>
            <person name="Phale P.S."/>
            <person name="Paliwal V."/>
            <person name="Raju S.C."/>
            <person name="Modak A."/>
            <person name="Purohit H.J."/>
        </authorList>
    </citation>
    <scope>NUCLEOTIDE SEQUENCE [LARGE SCALE GENOMIC DNA]</scope>
    <source>
        <strain evidence="1 2">CSV86</strain>
    </source>
</reference>
<keyword evidence="2" id="KW-1185">Reference proteome</keyword>
<gene>
    <name evidence="1" type="ORF">CSV86_008085</name>
</gene>
<proteinExistence type="predicted"/>
<sequence>MTIEAETLVLLTEALKKRGMRLLADINFIRAPYRRNHRWVCCIAQTTRKPRTLRA</sequence>
<accession>L1LTA4</accession>
<dbReference type="AlphaFoldDB" id="L1LTA4"/>
<dbReference type="RefSeq" id="WP_009407128.1">
    <property type="nucleotide sequence ID" value="NZ_AMWJ02000001.1"/>
</dbReference>
<comment type="caution">
    <text evidence="1">The sequence shown here is derived from an EMBL/GenBank/DDBJ whole genome shotgun (WGS) entry which is preliminary data.</text>
</comment>
<protein>
    <submittedName>
        <fullName evidence="1">Uncharacterized protein</fullName>
    </submittedName>
</protein>
<name>L1LTA4_9PSED</name>
<evidence type="ECO:0000313" key="1">
    <source>
        <dbReference type="EMBL" id="NNJ15202.1"/>
    </source>
</evidence>
<dbReference type="EMBL" id="AMWJ02000001">
    <property type="protein sequence ID" value="NNJ15202.1"/>
    <property type="molecule type" value="Genomic_DNA"/>
</dbReference>
<evidence type="ECO:0000313" key="2">
    <source>
        <dbReference type="Proteomes" id="UP000010448"/>
    </source>
</evidence>